<dbReference type="InterPro" id="IPR024412">
    <property type="entry name" value="Lsr2_dim_dom"/>
</dbReference>
<proteinExistence type="predicted"/>
<dbReference type="Gene3D" id="4.10.320.10">
    <property type="entry name" value="E3-binding domain"/>
    <property type="match status" value="1"/>
</dbReference>
<dbReference type="EMBL" id="CP097160">
    <property type="protein sequence ID" value="UQN14127.1"/>
    <property type="molecule type" value="Genomic_DNA"/>
</dbReference>
<feature type="domain" description="Lsr2 DNA-binding" evidence="4">
    <location>
        <begin position="79"/>
        <end position="113"/>
    </location>
</feature>
<dbReference type="InterPro" id="IPR042261">
    <property type="entry name" value="Lsr2-like_dimerization"/>
</dbReference>
<dbReference type="InterPro" id="IPR055370">
    <property type="entry name" value="Lsr2_DNA-bd"/>
</dbReference>
<evidence type="ECO:0000313" key="5">
    <source>
        <dbReference type="EMBL" id="UQN14127.1"/>
    </source>
</evidence>
<feature type="domain" description="Lsr2 dimerization" evidence="3">
    <location>
        <begin position="1"/>
        <end position="62"/>
    </location>
</feature>
<sequence>MARKVVYQLIDDLDGTQLDEGQGETVKFGLDGVDYEIDLSKSNAQSLREALEGYVKTARRVGGRAQRGTRTQLPSTGPKRDLAAVRKWASANGYTVADRGRVPQDVLDAFDAAN</sequence>
<reference evidence="5" key="1">
    <citation type="submission" date="2022-05" db="EMBL/GenBank/DDBJ databases">
        <title>Complete genome sequence of toluene-degrading Gulosibacter sediminis strain ACHW.36C.</title>
        <authorList>
            <person name="Wai A.C."/>
            <person name="Lai G.K."/>
            <person name="Griffin S.D."/>
            <person name="Leung F.C."/>
        </authorList>
    </citation>
    <scope>NUCLEOTIDE SEQUENCE [LARGE SCALE GENOMIC DNA]</scope>
    <source>
        <strain evidence="5">ACHW.36C</strain>
    </source>
</reference>
<keyword evidence="1" id="KW-0238">DNA-binding</keyword>
<dbReference type="Pfam" id="PF23359">
    <property type="entry name" value="Lsr2_DNA-bd"/>
    <property type="match status" value="1"/>
</dbReference>
<dbReference type="Pfam" id="PF11774">
    <property type="entry name" value="Lsr2"/>
    <property type="match status" value="1"/>
</dbReference>
<dbReference type="InterPro" id="IPR036625">
    <property type="entry name" value="E3-bd_dom_sf"/>
</dbReference>
<accession>A0ABY4MVE0</accession>
<evidence type="ECO:0000256" key="1">
    <source>
        <dbReference type="ARBA" id="ARBA00023125"/>
    </source>
</evidence>
<dbReference type="Gene3D" id="3.30.60.230">
    <property type="entry name" value="Lsr2, dimerization domain"/>
    <property type="match status" value="1"/>
</dbReference>
<evidence type="ECO:0000256" key="2">
    <source>
        <dbReference type="SAM" id="MobiDB-lite"/>
    </source>
</evidence>
<feature type="region of interest" description="Disordered" evidence="2">
    <location>
        <begin position="61"/>
        <end position="81"/>
    </location>
</feature>
<evidence type="ECO:0000259" key="3">
    <source>
        <dbReference type="Pfam" id="PF11774"/>
    </source>
</evidence>
<name>A0ABY4MVE0_9MICO</name>
<evidence type="ECO:0000259" key="4">
    <source>
        <dbReference type="Pfam" id="PF23359"/>
    </source>
</evidence>
<gene>
    <name evidence="5" type="ORF">M3M28_08675</name>
</gene>
<organism evidence="5">
    <name type="scientific">Gulosibacter sediminis</name>
    <dbReference type="NCBI Taxonomy" id="1729695"/>
    <lineage>
        <taxon>Bacteria</taxon>
        <taxon>Bacillati</taxon>
        <taxon>Actinomycetota</taxon>
        <taxon>Actinomycetes</taxon>
        <taxon>Micrococcales</taxon>
        <taxon>Microbacteriaceae</taxon>
        <taxon>Gulosibacter</taxon>
    </lineage>
</organism>
<protein>
    <submittedName>
        <fullName evidence="5">Lsr2 family protein</fullName>
    </submittedName>
</protein>